<reference evidence="2 3" key="1">
    <citation type="journal article" date="2015" name="Geomicrobiol. J.">
        <title>Caldisalinibacter kiritimatiensis gen. nov., sp. nov., a moderately thermohalophilic thiosulfate-reducing bacterium from a hypersaline microbial mat.</title>
        <authorList>
            <person name="Ben Hania W."/>
            <person name="Joseph M."/>
            <person name="Fiebig A."/>
            <person name="Bunk B."/>
            <person name="Klenk H.-P."/>
            <person name="Fardeau M.-L."/>
            <person name="Spring S."/>
        </authorList>
    </citation>
    <scope>NUCLEOTIDE SEQUENCE [LARGE SCALE GENOMIC DNA]</scope>
    <source>
        <strain evidence="2 3">L21-TH-D2</strain>
    </source>
</reference>
<dbReference type="PIRSF" id="PIRSF021435">
    <property type="entry name" value="SpoIIIAB"/>
    <property type="match status" value="1"/>
</dbReference>
<sequence length="174" mass="19944">MLFLKIVASLMIISSCTLIGYFLGMTYSKRVENLILLQNCIRILETEIVYSATPLPEAFNNVYLKGNKKVSYVFNDIKKYLIQNKDATVFDVFVSVSKTLSDELHLKKEDIEIILSLGRVIGNSDRLDQQKHFKMIHTQLENQCKEAEESKKKNEKLYKNLGVMSGLAITIILF</sequence>
<dbReference type="NCBIfam" id="TIGR02833">
    <property type="entry name" value="spore_III_AB"/>
    <property type="match status" value="1"/>
</dbReference>
<evidence type="ECO:0000313" key="2">
    <source>
        <dbReference type="EMBL" id="EOC99761.1"/>
    </source>
</evidence>
<keyword evidence="1" id="KW-0812">Transmembrane</keyword>
<dbReference type="InterPro" id="IPR014198">
    <property type="entry name" value="Spore_III_AB"/>
</dbReference>
<dbReference type="PROSITE" id="PS51257">
    <property type="entry name" value="PROKAR_LIPOPROTEIN"/>
    <property type="match status" value="1"/>
</dbReference>
<keyword evidence="1" id="KW-0472">Membrane</keyword>
<accession>R1ASY0</accession>
<keyword evidence="1" id="KW-1133">Transmembrane helix</keyword>
<dbReference type="OrthoDB" id="1957909at2"/>
<dbReference type="Proteomes" id="UP000013378">
    <property type="component" value="Unassembled WGS sequence"/>
</dbReference>
<evidence type="ECO:0000256" key="1">
    <source>
        <dbReference type="SAM" id="Phobius"/>
    </source>
</evidence>
<feature type="transmembrane region" description="Helical" evidence="1">
    <location>
        <begin position="6"/>
        <end position="24"/>
    </location>
</feature>
<proteinExistence type="predicted"/>
<dbReference type="AlphaFoldDB" id="R1ASY0"/>
<comment type="caution">
    <text evidence="2">The sequence shown here is derived from an EMBL/GenBank/DDBJ whole genome shotgun (WGS) entry which is preliminary data.</text>
</comment>
<dbReference type="eggNOG" id="ENOG5032S0Q">
    <property type="taxonomic scope" value="Bacteria"/>
</dbReference>
<dbReference type="EMBL" id="ARZA01000244">
    <property type="protein sequence ID" value="EOC99761.1"/>
    <property type="molecule type" value="Genomic_DNA"/>
</dbReference>
<dbReference type="RefSeq" id="WP_006316046.1">
    <property type="nucleotide sequence ID" value="NZ_ARZA01000244.1"/>
</dbReference>
<keyword evidence="3" id="KW-1185">Reference proteome</keyword>
<dbReference type="Pfam" id="PF09548">
    <property type="entry name" value="Spore_III_AB"/>
    <property type="match status" value="1"/>
</dbReference>
<gene>
    <name evidence="2" type="ORF">L21TH_2208</name>
</gene>
<name>R1ASY0_9FIRM</name>
<dbReference type="STRING" id="1304284.L21TH_2208"/>
<protein>
    <submittedName>
        <fullName evidence="2">Stage III sporulation protein AB</fullName>
    </submittedName>
</protein>
<organism evidence="2 3">
    <name type="scientific">Caldisalinibacter kiritimatiensis</name>
    <dbReference type="NCBI Taxonomy" id="1304284"/>
    <lineage>
        <taxon>Bacteria</taxon>
        <taxon>Bacillati</taxon>
        <taxon>Bacillota</taxon>
        <taxon>Tissierellia</taxon>
        <taxon>Tissierellales</taxon>
        <taxon>Thermohalobacteraceae</taxon>
        <taxon>Caldisalinibacter</taxon>
    </lineage>
</organism>
<dbReference type="PATRIC" id="fig|1304284.3.peg.2163"/>
<evidence type="ECO:0000313" key="3">
    <source>
        <dbReference type="Proteomes" id="UP000013378"/>
    </source>
</evidence>